<dbReference type="InterPro" id="IPR051531">
    <property type="entry name" value="N-acetyltransferase"/>
</dbReference>
<dbReference type="RefSeq" id="WP_256791674.1">
    <property type="nucleotide sequence ID" value="NZ_JANIID010000046.1"/>
</dbReference>
<dbReference type="PANTHER" id="PTHR43792">
    <property type="entry name" value="GNAT FAMILY, PUTATIVE (AFU_ORTHOLOGUE AFUA_3G00765)-RELATED-RELATED"/>
    <property type="match status" value="1"/>
</dbReference>
<dbReference type="Gene3D" id="3.40.630.30">
    <property type="match status" value="1"/>
</dbReference>
<dbReference type="AlphaFoldDB" id="A0A9X2RQ67"/>
<dbReference type="InterPro" id="IPR000182">
    <property type="entry name" value="GNAT_dom"/>
</dbReference>
<dbReference type="PROSITE" id="PS51186">
    <property type="entry name" value="GNAT"/>
    <property type="match status" value="1"/>
</dbReference>
<comment type="caution">
    <text evidence="2">The sequence shown here is derived from an EMBL/GenBank/DDBJ whole genome shotgun (WGS) entry which is preliminary data.</text>
</comment>
<dbReference type="PANTHER" id="PTHR43792:SF1">
    <property type="entry name" value="N-ACETYLTRANSFERASE DOMAIN-CONTAINING PROTEIN"/>
    <property type="match status" value="1"/>
</dbReference>
<dbReference type="GO" id="GO:0016747">
    <property type="term" value="F:acyltransferase activity, transferring groups other than amino-acyl groups"/>
    <property type="evidence" value="ECO:0007669"/>
    <property type="project" value="InterPro"/>
</dbReference>
<evidence type="ECO:0000259" key="1">
    <source>
        <dbReference type="PROSITE" id="PS51186"/>
    </source>
</evidence>
<keyword evidence="3" id="KW-1185">Reference proteome</keyword>
<reference evidence="2" key="1">
    <citation type="submission" date="2022-06" db="EMBL/GenBank/DDBJ databases">
        <title>WGS of actinobacteria.</title>
        <authorList>
            <person name="Thawai C."/>
        </authorList>
    </citation>
    <scope>NUCLEOTIDE SEQUENCE</scope>
    <source>
        <strain evidence="2">AA8</strain>
    </source>
</reference>
<dbReference type="Proteomes" id="UP001142374">
    <property type="component" value="Unassembled WGS sequence"/>
</dbReference>
<accession>A0A9X2RQ67</accession>
<dbReference type="InterPro" id="IPR016181">
    <property type="entry name" value="Acyl_CoA_acyltransferase"/>
</dbReference>
<name>A0A9X2RQ67_9ACTN</name>
<evidence type="ECO:0000313" key="2">
    <source>
        <dbReference type="EMBL" id="MCQ8774508.1"/>
    </source>
</evidence>
<dbReference type="Pfam" id="PF13302">
    <property type="entry name" value="Acetyltransf_3"/>
    <property type="match status" value="1"/>
</dbReference>
<feature type="domain" description="N-acetyltransferase" evidence="1">
    <location>
        <begin position="9"/>
        <end position="170"/>
    </location>
</feature>
<dbReference type="EMBL" id="JANIID010000046">
    <property type="protein sequence ID" value="MCQ8774508.1"/>
    <property type="molecule type" value="Genomic_DNA"/>
</dbReference>
<evidence type="ECO:0000313" key="3">
    <source>
        <dbReference type="Proteomes" id="UP001142374"/>
    </source>
</evidence>
<gene>
    <name evidence="2" type="ORF">NQU55_32820</name>
</gene>
<organism evidence="2 3">
    <name type="scientific">Streptomyces telluris</name>
    <dbReference type="NCBI Taxonomy" id="2720021"/>
    <lineage>
        <taxon>Bacteria</taxon>
        <taxon>Bacillati</taxon>
        <taxon>Actinomycetota</taxon>
        <taxon>Actinomycetes</taxon>
        <taxon>Kitasatosporales</taxon>
        <taxon>Streptomycetaceae</taxon>
        <taxon>Streptomyces</taxon>
    </lineage>
</organism>
<protein>
    <submittedName>
        <fullName evidence="2">GNAT family N-acetyltransferase</fullName>
    </submittedName>
</protein>
<proteinExistence type="predicted"/>
<dbReference type="SUPFAM" id="SSF55729">
    <property type="entry name" value="Acyl-CoA N-acyltransferases (Nat)"/>
    <property type="match status" value="1"/>
</dbReference>
<sequence length="188" mass="20914">MSLLRTDRLVLRAWQESDLAPWAAMNADPEVRRYFPEVLTREESEASVAHFRADLERRGWGWWAVEVVATGEFIGFAGLDPVEEDMPFTGVEAGWRLARPAWGHGYATEAALAVVEFGFAELGLTEILAVTTATNLRSRAVMRRIGMTYDPADDFDDLTVPEGPLRKNVVYRLQAGAATAGDRPRTES</sequence>